<sequence>MPHVGGDGAAGGDIGDPGGAAPDLVAVPYLGEQARYPGAVDVFEGGVQRRAIQWVLHVMRPFVFSGVSSASAACPGQQGTSGMPALRHAHALIMHAVRA</sequence>
<evidence type="ECO:0000313" key="1">
    <source>
        <dbReference type="EMBL" id="GAA1016660.1"/>
    </source>
</evidence>
<organism evidence="1 2">
    <name type="scientific">Streptomyces thermogriseus</name>
    <dbReference type="NCBI Taxonomy" id="75292"/>
    <lineage>
        <taxon>Bacteria</taxon>
        <taxon>Bacillati</taxon>
        <taxon>Actinomycetota</taxon>
        <taxon>Actinomycetes</taxon>
        <taxon>Kitasatosporales</taxon>
        <taxon>Streptomycetaceae</taxon>
        <taxon>Streptomyces</taxon>
    </lineage>
</organism>
<keyword evidence="2" id="KW-1185">Reference proteome</keyword>
<accession>A0ABP4DS37</accession>
<dbReference type="Proteomes" id="UP001501072">
    <property type="component" value="Unassembled WGS sequence"/>
</dbReference>
<name>A0ABP4DS37_9ACTN</name>
<protein>
    <submittedName>
        <fullName evidence="1">Uncharacterized protein</fullName>
    </submittedName>
</protein>
<evidence type="ECO:0000313" key="2">
    <source>
        <dbReference type="Proteomes" id="UP001501072"/>
    </source>
</evidence>
<reference evidence="2" key="1">
    <citation type="journal article" date="2019" name="Int. J. Syst. Evol. Microbiol.">
        <title>The Global Catalogue of Microorganisms (GCM) 10K type strain sequencing project: providing services to taxonomists for standard genome sequencing and annotation.</title>
        <authorList>
            <consortium name="The Broad Institute Genomics Platform"/>
            <consortium name="The Broad Institute Genome Sequencing Center for Infectious Disease"/>
            <person name="Wu L."/>
            <person name="Ma J."/>
        </authorList>
    </citation>
    <scope>NUCLEOTIDE SEQUENCE [LARGE SCALE GENOMIC DNA]</scope>
    <source>
        <strain evidence="2">JCM 11269</strain>
    </source>
</reference>
<gene>
    <name evidence="1" type="ORF">GCM10009564_52640</name>
</gene>
<proteinExistence type="predicted"/>
<comment type="caution">
    <text evidence="1">The sequence shown here is derived from an EMBL/GenBank/DDBJ whole genome shotgun (WGS) entry which is preliminary data.</text>
</comment>
<dbReference type="EMBL" id="BAAAHU010000086">
    <property type="protein sequence ID" value="GAA1016660.1"/>
    <property type="molecule type" value="Genomic_DNA"/>
</dbReference>